<dbReference type="GO" id="GO:0016757">
    <property type="term" value="F:glycosyltransferase activity"/>
    <property type="evidence" value="ECO:0007669"/>
    <property type="project" value="UniProtKB-KW"/>
</dbReference>
<sequence length="374" mass="40336">MTQLQIALVSPFPPLRGGIAHFSTELSRALTAASHKPLHIGFRSLYPRFILRGRAAAPLATSFPQDAYLVLYNPLTWIRASLRLRRLRPDVVLIAYWAGFLAPLCFVFHRLTGLRTVVLLHNLSSHESFFFEPLMRRILSFAADGFITLSPSVDRAVASALPSIPRLMLSHPDYPPGAELPQKGVARRTLGLDPDGPLLLFFGYVRRYKGLDLLLEALALLPSRTGLRLVVAGEFYEPLERYRSLISSLGIEDRVSLHPGYVEPERSVLYFAAADASVLPYRSATQSGVAGLARGYGLPLIVTPAGSLAEAVSAGSGGVVADACSAEGIARAIEAFLDAPGGEQRLSKGSGSISWTEFADAVAVFLGDAPEGGR</sequence>
<evidence type="ECO:0008006" key="8">
    <source>
        <dbReference type="Google" id="ProtNLM"/>
    </source>
</evidence>
<organism evidence="6 7">
    <name type="scientific">Pelodictyon luteolum</name>
    <dbReference type="NCBI Taxonomy" id="1100"/>
    <lineage>
        <taxon>Bacteria</taxon>
        <taxon>Pseudomonadati</taxon>
        <taxon>Chlorobiota</taxon>
        <taxon>Chlorobiia</taxon>
        <taxon>Chlorobiales</taxon>
        <taxon>Chlorobiaceae</taxon>
        <taxon>Chlorobium/Pelodictyon group</taxon>
        <taxon>Pelodictyon</taxon>
    </lineage>
</organism>
<dbReference type="InterPro" id="IPR001296">
    <property type="entry name" value="Glyco_trans_1"/>
</dbReference>
<dbReference type="AlphaFoldDB" id="A0A165L9C6"/>
<evidence type="ECO:0000259" key="4">
    <source>
        <dbReference type="Pfam" id="PF00534"/>
    </source>
</evidence>
<keyword evidence="3" id="KW-0472">Membrane</keyword>
<evidence type="ECO:0000256" key="2">
    <source>
        <dbReference type="ARBA" id="ARBA00022679"/>
    </source>
</evidence>
<comment type="caution">
    <text evidence="6">The sequence shown here is derived from an EMBL/GenBank/DDBJ whole genome shotgun (WGS) entry which is preliminary data.</text>
</comment>
<evidence type="ECO:0000259" key="5">
    <source>
        <dbReference type="Pfam" id="PF13439"/>
    </source>
</evidence>
<dbReference type="Pfam" id="PF00534">
    <property type="entry name" value="Glycos_transf_1"/>
    <property type="match status" value="1"/>
</dbReference>
<evidence type="ECO:0000313" key="6">
    <source>
        <dbReference type="EMBL" id="KZK73739.1"/>
    </source>
</evidence>
<keyword evidence="3" id="KW-1133">Transmembrane helix</keyword>
<evidence type="ECO:0000256" key="3">
    <source>
        <dbReference type="SAM" id="Phobius"/>
    </source>
</evidence>
<keyword evidence="1" id="KW-0328">Glycosyltransferase</keyword>
<feature type="domain" description="Glycosyl transferase family 1" evidence="4">
    <location>
        <begin position="187"/>
        <end position="347"/>
    </location>
</feature>
<keyword evidence="3" id="KW-0812">Transmembrane</keyword>
<name>A0A165L9C6_PELLU</name>
<protein>
    <recommendedName>
        <fullName evidence="8">Glycosyl transferase</fullName>
    </recommendedName>
</protein>
<accession>A0A165L9C6</accession>
<evidence type="ECO:0000256" key="1">
    <source>
        <dbReference type="ARBA" id="ARBA00022676"/>
    </source>
</evidence>
<evidence type="ECO:0000313" key="7">
    <source>
        <dbReference type="Proteomes" id="UP000076481"/>
    </source>
</evidence>
<dbReference type="PANTHER" id="PTHR12526:SF510">
    <property type="entry name" value="D-INOSITOL 3-PHOSPHATE GLYCOSYLTRANSFERASE"/>
    <property type="match status" value="1"/>
</dbReference>
<dbReference type="Proteomes" id="UP000076481">
    <property type="component" value="Unassembled WGS sequence"/>
</dbReference>
<dbReference type="RefSeq" id="WP_303682181.1">
    <property type="nucleotide sequence ID" value="NZ_LVWG01000034.1"/>
</dbReference>
<feature type="domain" description="Glycosyltransferase subfamily 4-like N-terminal" evidence="5">
    <location>
        <begin position="17"/>
        <end position="159"/>
    </location>
</feature>
<dbReference type="PANTHER" id="PTHR12526">
    <property type="entry name" value="GLYCOSYLTRANSFERASE"/>
    <property type="match status" value="1"/>
</dbReference>
<keyword evidence="2" id="KW-0808">Transferase</keyword>
<dbReference type="InterPro" id="IPR028098">
    <property type="entry name" value="Glyco_trans_4-like_N"/>
</dbReference>
<dbReference type="SUPFAM" id="SSF53756">
    <property type="entry name" value="UDP-Glycosyltransferase/glycogen phosphorylase"/>
    <property type="match status" value="1"/>
</dbReference>
<dbReference type="EMBL" id="LVWG01000034">
    <property type="protein sequence ID" value="KZK73739.1"/>
    <property type="molecule type" value="Genomic_DNA"/>
</dbReference>
<dbReference type="Gene3D" id="3.40.50.2000">
    <property type="entry name" value="Glycogen Phosphorylase B"/>
    <property type="match status" value="2"/>
</dbReference>
<reference evidence="6 7" key="1">
    <citation type="submission" date="2016-03" db="EMBL/GenBank/DDBJ databases">
        <title>Speciation and ecological success in dimly lit waters: horizontal gene transfer in a green sulfur bacteria bloom unveiled by metagenomic assembly.</title>
        <authorList>
            <person name="Llorens-Mares T."/>
            <person name="Liu Z."/>
            <person name="Allen L.Z."/>
            <person name="Rusch D.B."/>
            <person name="Craig M.T."/>
            <person name="Dupont C.L."/>
            <person name="Bryant D.A."/>
            <person name="Casamayor E.O."/>
        </authorList>
    </citation>
    <scope>NUCLEOTIDE SEQUENCE [LARGE SCALE GENOMIC DNA]</scope>
    <source>
        <strain evidence="6">CIII</strain>
    </source>
</reference>
<gene>
    <name evidence="6" type="ORF">A3K90_01030</name>
</gene>
<feature type="transmembrane region" description="Helical" evidence="3">
    <location>
        <begin position="91"/>
        <end position="111"/>
    </location>
</feature>
<proteinExistence type="predicted"/>
<dbReference type="Pfam" id="PF13439">
    <property type="entry name" value="Glyco_transf_4"/>
    <property type="match status" value="1"/>
</dbReference>